<sequence length="60" mass="7076">MGQQCEMLVVAGWRRWSKDGGYESRWRKMRRSRRMDAAGGGWKRMAVVMVATDWGQQREV</sequence>
<dbReference type="AlphaFoldDB" id="W1NEE4"/>
<keyword evidence="2" id="KW-1185">Reference proteome</keyword>
<accession>W1NEE4</accession>
<name>W1NEE4_AMBTC</name>
<dbReference type="HOGENOM" id="CLU_2944743_0_0_1"/>
<gene>
    <name evidence="1" type="ORF">AMTR_s00004p00267820</name>
</gene>
<dbReference type="Gramene" id="ERM93753">
    <property type="protein sequence ID" value="ERM93753"/>
    <property type="gene ID" value="AMTR_s00004p00267820"/>
</dbReference>
<reference evidence="2" key="1">
    <citation type="journal article" date="2013" name="Science">
        <title>The Amborella genome and the evolution of flowering plants.</title>
        <authorList>
            <consortium name="Amborella Genome Project"/>
        </authorList>
    </citation>
    <scope>NUCLEOTIDE SEQUENCE [LARGE SCALE GENOMIC DNA]</scope>
</reference>
<evidence type="ECO:0000313" key="1">
    <source>
        <dbReference type="EMBL" id="ERM93753.1"/>
    </source>
</evidence>
<proteinExistence type="predicted"/>
<organism evidence="1 2">
    <name type="scientific">Amborella trichopoda</name>
    <dbReference type="NCBI Taxonomy" id="13333"/>
    <lineage>
        <taxon>Eukaryota</taxon>
        <taxon>Viridiplantae</taxon>
        <taxon>Streptophyta</taxon>
        <taxon>Embryophyta</taxon>
        <taxon>Tracheophyta</taxon>
        <taxon>Spermatophyta</taxon>
        <taxon>Magnoliopsida</taxon>
        <taxon>Amborellales</taxon>
        <taxon>Amborellaceae</taxon>
        <taxon>Amborella</taxon>
    </lineage>
</organism>
<protein>
    <submittedName>
        <fullName evidence="1">Uncharacterized protein</fullName>
    </submittedName>
</protein>
<dbReference type="EMBL" id="KI397628">
    <property type="protein sequence ID" value="ERM93753.1"/>
    <property type="molecule type" value="Genomic_DNA"/>
</dbReference>
<dbReference type="Proteomes" id="UP000017836">
    <property type="component" value="Unassembled WGS sequence"/>
</dbReference>
<evidence type="ECO:0000313" key="2">
    <source>
        <dbReference type="Proteomes" id="UP000017836"/>
    </source>
</evidence>